<name>A0AA85JTY7_TRIRE</name>
<evidence type="ECO:0000256" key="1">
    <source>
        <dbReference type="SAM" id="MobiDB-lite"/>
    </source>
</evidence>
<feature type="compositionally biased region" description="Polar residues" evidence="1">
    <location>
        <begin position="156"/>
        <end position="179"/>
    </location>
</feature>
<reference evidence="2" key="1">
    <citation type="submission" date="2022-06" db="EMBL/GenBank/DDBJ databases">
        <authorList>
            <person name="Berger JAMES D."/>
            <person name="Berger JAMES D."/>
        </authorList>
    </citation>
    <scope>NUCLEOTIDE SEQUENCE [LARGE SCALE GENOMIC DNA]</scope>
</reference>
<evidence type="ECO:0000313" key="2">
    <source>
        <dbReference type="Proteomes" id="UP000050795"/>
    </source>
</evidence>
<protein>
    <submittedName>
        <fullName evidence="3">HSF_DOMAIN domain-containing protein</fullName>
    </submittedName>
</protein>
<keyword evidence="2" id="KW-1185">Reference proteome</keyword>
<proteinExistence type="predicted"/>
<accession>A0AA85JTY7</accession>
<sequence>MKTESSSLVNLCQISNSILGPNETRLTVDSLVHQESQRNKLFFNIKQRKDHSYPVTFHHDQLLVQLVQEDGNMKVDNLIVPKPAVNRKSYRWDEPQQPTLLNRSKYLRQFRKYHSNSYYKSNTKSGDNPSPHSGCAVDVNKPNVSHNSSTKRKRTNNSCQKSSTNSKRNSPLSVSSLDSGQMAEVQNKLDNLQILLSQINNLKVNDEKIGDSTVTNSKPDGCDVPKMEVLQGQTQEENKPVRQADESVLFQKLPNYVTFSVKKSHQYAVRNWLLSNYNHI</sequence>
<dbReference type="Proteomes" id="UP000050795">
    <property type="component" value="Unassembled WGS sequence"/>
</dbReference>
<organism evidence="2 3">
    <name type="scientific">Trichobilharzia regenti</name>
    <name type="common">Nasal bird schistosome</name>
    <dbReference type="NCBI Taxonomy" id="157069"/>
    <lineage>
        <taxon>Eukaryota</taxon>
        <taxon>Metazoa</taxon>
        <taxon>Spiralia</taxon>
        <taxon>Lophotrochozoa</taxon>
        <taxon>Platyhelminthes</taxon>
        <taxon>Trematoda</taxon>
        <taxon>Digenea</taxon>
        <taxon>Strigeidida</taxon>
        <taxon>Schistosomatoidea</taxon>
        <taxon>Schistosomatidae</taxon>
        <taxon>Trichobilharzia</taxon>
    </lineage>
</organism>
<feature type="region of interest" description="Disordered" evidence="1">
    <location>
        <begin position="118"/>
        <end position="179"/>
    </location>
</feature>
<dbReference type="WBParaSite" id="TREG1_4680.1">
    <property type="protein sequence ID" value="TREG1_4680.1"/>
    <property type="gene ID" value="TREG1_4680"/>
</dbReference>
<reference evidence="3" key="2">
    <citation type="submission" date="2023-11" db="UniProtKB">
        <authorList>
            <consortium name="WormBaseParasite"/>
        </authorList>
    </citation>
    <scope>IDENTIFICATION</scope>
</reference>
<dbReference type="AlphaFoldDB" id="A0AA85JTY7"/>
<evidence type="ECO:0000313" key="3">
    <source>
        <dbReference type="WBParaSite" id="TREG1_4680.1"/>
    </source>
</evidence>
<feature type="compositionally biased region" description="Polar residues" evidence="1">
    <location>
        <begin position="118"/>
        <end position="131"/>
    </location>
</feature>